<keyword evidence="4 7" id="KW-0560">Oxidoreductase</keyword>
<evidence type="ECO:0000313" key="10">
    <source>
        <dbReference type="Proteomes" id="UP001570511"/>
    </source>
</evidence>
<reference evidence="9 10" key="1">
    <citation type="submission" date="2024-08" db="EMBL/GenBank/DDBJ databases">
        <title>Halobellus sp. MBLA0158 whole genome sequence.</title>
        <authorList>
            <person name="Hwang C.Y."/>
            <person name="Cho E.-S."/>
            <person name="Seo M.-J."/>
        </authorList>
    </citation>
    <scope>NUCLEOTIDE SEQUENCE [LARGE SCALE GENOMIC DNA]</scope>
    <source>
        <strain evidence="9 10">MBLA0158</strain>
    </source>
</reference>
<evidence type="ECO:0000256" key="7">
    <source>
        <dbReference type="RuleBase" id="RU000461"/>
    </source>
</evidence>
<sequence length="462" mass="52552">MVDDDMGPETGASGSGGTGDLPPGPDGLPILGNTHQYIKQPIGFFDELIEYGDVVHCEFPRIDAVAVFHPDYVGDVLLGQGTYERWNFDELKDLLDYEIAPRGLTFTRGDEWKRQRHFLQPMFGLDRLKGFSSAMTTATERMIAAWDDGEELVLNEEFSWLTLSILTNSLFDFDLGERRQVIADAADELQAMADMSGLSAVELLLPSWIPTHRNRRYSRAMDAFDATVETLIEERRANPERYDDFLTMMLEKEDDHEYSMSDEEIHDHLITFLIAGHETTAMALTFTWLLLARNPEARERVETEAKTVLDGPPTAAHLSELTVTERVAKEALRLYPPAGMLFREAVEETELGGYRIPEGTKILLPQFTVHTDDRWFDAPEEFRPARFRSERSDDRPDFAYFPFGGGPHQCIGMHFAMMELKHIIPILARRVDLELVSSPTPDVNMELTLQPAEDVRMRVHKP</sequence>
<dbReference type="InterPro" id="IPR017972">
    <property type="entry name" value="Cyt_P450_CS"/>
</dbReference>
<name>A0ABD5MC02_9EURY</name>
<keyword evidence="3 7" id="KW-0479">Metal-binding</keyword>
<dbReference type="Gene3D" id="1.10.630.10">
    <property type="entry name" value="Cytochrome P450"/>
    <property type="match status" value="1"/>
</dbReference>
<proteinExistence type="inferred from homology"/>
<evidence type="ECO:0000256" key="3">
    <source>
        <dbReference type="ARBA" id="ARBA00022723"/>
    </source>
</evidence>
<evidence type="ECO:0000256" key="5">
    <source>
        <dbReference type="ARBA" id="ARBA00023004"/>
    </source>
</evidence>
<keyword evidence="10" id="KW-1185">Reference proteome</keyword>
<comment type="similarity">
    <text evidence="1 7">Belongs to the cytochrome P450 family.</text>
</comment>
<dbReference type="GO" id="GO:0004497">
    <property type="term" value="F:monooxygenase activity"/>
    <property type="evidence" value="ECO:0007669"/>
    <property type="project" value="UniProtKB-KW"/>
</dbReference>
<evidence type="ECO:0000256" key="8">
    <source>
        <dbReference type="SAM" id="MobiDB-lite"/>
    </source>
</evidence>
<dbReference type="InterPro" id="IPR002401">
    <property type="entry name" value="Cyt_P450_E_grp-I"/>
</dbReference>
<organism evidence="9 10">
    <name type="scientific">Halobellus rubicundus</name>
    <dbReference type="NCBI Taxonomy" id="2996466"/>
    <lineage>
        <taxon>Archaea</taxon>
        <taxon>Methanobacteriati</taxon>
        <taxon>Methanobacteriota</taxon>
        <taxon>Stenosarchaea group</taxon>
        <taxon>Halobacteria</taxon>
        <taxon>Halobacteriales</taxon>
        <taxon>Haloferacaceae</taxon>
        <taxon>Halobellus</taxon>
    </lineage>
</organism>
<evidence type="ECO:0000256" key="2">
    <source>
        <dbReference type="ARBA" id="ARBA00022617"/>
    </source>
</evidence>
<dbReference type="Pfam" id="PF00067">
    <property type="entry name" value="p450"/>
    <property type="match status" value="1"/>
</dbReference>
<evidence type="ECO:0000256" key="6">
    <source>
        <dbReference type="ARBA" id="ARBA00023033"/>
    </source>
</evidence>
<accession>A0ABD5MC02</accession>
<dbReference type="GO" id="GO:0046872">
    <property type="term" value="F:metal ion binding"/>
    <property type="evidence" value="ECO:0007669"/>
    <property type="project" value="UniProtKB-KW"/>
</dbReference>
<gene>
    <name evidence="9" type="ORF">OS889_07345</name>
</gene>
<dbReference type="PRINTS" id="PR00385">
    <property type="entry name" value="P450"/>
</dbReference>
<keyword evidence="6 7" id="KW-0503">Monooxygenase</keyword>
<dbReference type="AlphaFoldDB" id="A0ABD5MC02"/>
<evidence type="ECO:0000256" key="1">
    <source>
        <dbReference type="ARBA" id="ARBA00010617"/>
    </source>
</evidence>
<dbReference type="InterPro" id="IPR001128">
    <property type="entry name" value="Cyt_P450"/>
</dbReference>
<comment type="caution">
    <text evidence="9">The sequence shown here is derived from an EMBL/GenBank/DDBJ whole genome shotgun (WGS) entry which is preliminary data.</text>
</comment>
<dbReference type="PRINTS" id="PR00463">
    <property type="entry name" value="EP450I"/>
</dbReference>
<dbReference type="EMBL" id="JBGNYA010000001">
    <property type="protein sequence ID" value="MFA1610812.1"/>
    <property type="molecule type" value="Genomic_DNA"/>
</dbReference>
<dbReference type="PANTHER" id="PTHR24291:SF50">
    <property type="entry name" value="BIFUNCTIONAL ALBAFLAVENONE MONOOXYGENASE_TERPENE SYNTHASE"/>
    <property type="match status" value="1"/>
</dbReference>
<feature type="region of interest" description="Disordered" evidence="8">
    <location>
        <begin position="1"/>
        <end position="32"/>
    </location>
</feature>
<protein>
    <submittedName>
        <fullName evidence="9">Cytochrome P450</fullName>
    </submittedName>
</protein>
<dbReference type="Proteomes" id="UP001570511">
    <property type="component" value="Unassembled WGS sequence"/>
</dbReference>
<evidence type="ECO:0000256" key="4">
    <source>
        <dbReference type="ARBA" id="ARBA00023002"/>
    </source>
</evidence>
<dbReference type="PROSITE" id="PS00086">
    <property type="entry name" value="CYTOCHROME_P450"/>
    <property type="match status" value="1"/>
</dbReference>
<keyword evidence="5 7" id="KW-0408">Iron</keyword>
<evidence type="ECO:0000313" key="9">
    <source>
        <dbReference type="EMBL" id="MFA1610812.1"/>
    </source>
</evidence>
<dbReference type="InterPro" id="IPR050196">
    <property type="entry name" value="Cytochrome_P450_Monoox"/>
</dbReference>
<dbReference type="InterPro" id="IPR036396">
    <property type="entry name" value="Cyt_P450_sf"/>
</dbReference>
<dbReference type="RefSeq" id="WP_372388603.1">
    <property type="nucleotide sequence ID" value="NZ_JBGNYA010000001.1"/>
</dbReference>
<dbReference type="SUPFAM" id="SSF48264">
    <property type="entry name" value="Cytochrome P450"/>
    <property type="match status" value="1"/>
</dbReference>
<keyword evidence="2 7" id="KW-0349">Heme</keyword>
<dbReference type="PANTHER" id="PTHR24291">
    <property type="entry name" value="CYTOCHROME P450 FAMILY 4"/>
    <property type="match status" value="1"/>
</dbReference>